<keyword evidence="4" id="KW-1185">Reference proteome</keyword>
<dbReference type="GO" id="GO:0005891">
    <property type="term" value="C:voltage-gated calcium channel complex"/>
    <property type="evidence" value="ECO:0007669"/>
    <property type="project" value="TreeGrafter"/>
</dbReference>
<keyword evidence="1" id="KW-0812">Transmembrane</keyword>
<dbReference type="InterPro" id="IPR051173">
    <property type="entry name" value="Ca_channel_alpha-2/delta"/>
</dbReference>
<gene>
    <name evidence="3" type="ORF">JOL79_19080</name>
</gene>
<keyword evidence="1" id="KW-0472">Membrane</keyword>
<comment type="caution">
    <text evidence="3">The sequence shown here is derived from an EMBL/GenBank/DDBJ whole genome shotgun (WGS) entry which is preliminary data.</text>
</comment>
<dbReference type="Pfam" id="PF13531">
    <property type="entry name" value="SBP_bac_11"/>
    <property type="match status" value="1"/>
</dbReference>
<evidence type="ECO:0000313" key="4">
    <source>
        <dbReference type="Proteomes" id="UP000674234"/>
    </source>
</evidence>
<sequence length="623" mass="65930">MPALTVGSGGRVYPPPPQRRRRRAAPFIVAVIVAGALIVVLRTVVDGRDSTGGAAGGAGSAGAAVAQRRACGEDGTVLTVAASSEKAELLRAMANEYNGHEVGGHCVDVVVNTVASGAAMQALASGWDARRDGPRPDVWTPASAGWVTLLQQRAQAADRTSPAAADNPSIATSPLVIAVPKPMASALGWPSKKIGWSDVLKLAEDPKGWSRYGHPEWGPFRLGKTNPNFSTSGLNATVGAYFAATGLSGDLTDKDVASARARQFVRGVERSIVHYGDTTLTFLSNLQHADDEGTAMSYISAVTVEEKSVWDYNQGNPTGDPGTLGEHAKPKVPLVAVYPKEGTLLSDHPYAVLSWATGAKAAAAADFLKFLRAPERQRRFEKYAFRGFDGKPGSLITAANGLDPKEPATTLGVPAPQVLDRILKSWADLRKPANVLMVMDVSGSMGAAVPGTGKTKLELAKQAATGALPQFGPNDRVGLWLFSVKQDGDRDYRELVPMARNTRGKLRARIDGLVPGGGTGLYDTALASYDYVREHRSGDAINAVVFLTDGKNEDNASISLDRLLGRLKTEPGQDTVRIFTIAYGRDADLGVLKKISQTTDAAAYDSREPGSIDQVFTAVISNF</sequence>
<dbReference type="PANTHER" id="PTHR10166">
    <property type="entry name" value="VOLTAGE-DEPENDENT CALCIUM CHANNEL SUBUNIT ALPHA-2/DELTA-RELATED"/>
    <property type="match status" value="1"/>
</dbReference>
<reference evidence="3" key="1">
    <citation type="submission" date="2021-02" db="EMBL/GenBank/DDBJ databases">
        <title>Draft genome sequence of Microbispora sp. RL4-1S isolated from rice leaves in Thailand.</title>
        <authorList>
            <person name="Muangham S."/>
            <person name="Duangmal K."/>
        </authorList>
    </citation>
    <scope>NUCLEOTIDE SEQUENCE</scope>
    <source>
        <strain evidence="3">RL4-1S</strain>
    </source>
</reference>
<dbReference type="Proteomes" id="UP000674234">
    <property type="component" value="Unassembled WGS sequence"/>
</dbReference>
<evidence type="ECO:0000259" key="2">
    <source>
        <dbReference type="PROSITE" id="PS50234"/>
    </source>
</evidence>
<feature type="transmembrane region" description="Helical" evidence="1">
    <location>
        <begin position="24"/>
        <end position="45"/>
    </location>
</feature>
<dbReference type="SUPFAM" id="SSF53850">
    <property type="entry name" value="Periplasmic binding protein-like II"/>
    <property type="match status" value="1"/>
</dbReference>
<dbReference type="PANTHER" id="PTHR10166:SF37">
    <property type="entry name" value="STOLID, ISOFORM H"/>
    <property type="match status" value="1"/>
</dbReference>
<dbReference type="InterPro" id="IPR002035">
    <property type="entry name" value="VWF_A"/>
</dbReference>
<name>A0A941ARE0_9ACTN</name>
<dbReference type="InterPro" id="IPR036465">
    <property type="entry name" value="vWFA_dom_sf"/>
</dbReference>
<dbReference type="AlphaFoldDB" id="A0A941ARE0"/>
<dbReference type="Pfam" id="PF00092">
    <property type="entry name" value="VWA"/>
    <property type="match status" value="1"/>
</dbReference>
<dbReference type="GO" id="GO:0005245">
    <property type="term" value="F:voltage-gated calcium channel activity"/>
    <property type="evidence" value="ECO:0007669"/>
    <property type="project" value="TreeGrafter"/>
</dbReference>
<feature type="domain" description="VWFA" evidence="2">
    <location>
        <begin position="434"/>
        <end position="619"/>
    </location>
</feature>
<dbReference type="PROSITE" id="PS50234">
    <property type="entry name" value="VWFA"/>
    <property type="match status" value="1"/>
</dbReference>
<keyword evidence="1" id="KW-1133">Transmembrane helix</keyword>
<evidence type="ECO:0000313" key="3">
    <source>
        <dbReference type="EMBL" id="MBP2705914.1"/>
    </source>
</evidence>
<dbReference type="SMART" id="SM00327">
    <property type="entry name" value="VWA"/>
    <property type="match status" value="1"/>
</dbReference>
<dbReference type="EMBL" id="JAFCNB010000010">
    <property type="protein sequence ID" value="MBP2705914.1"/>
    <property type="molecule type" value="Genomic_DNA"/>
</dbReference>
<organism evidence="3 4">
    <name type="scientific">Microbispora oryzae</name>
    <dbReference type="NCBI Taxonomy" id="2806554"/>
    <lineage>
        <taxon>Bacteria</taxon>
        <taxon>Bacillati</taxon>
        <taxon>Actinomycetota</taxon>
        <taxon>Actinomycetes</taxon>
        <taxon>Streptosporangiales</taxon>
        <taxon>Streptosporangiaceae</taxon>
        <taxon>Microbispora</taxon>
    </lineage>
</organism>
<protein>
    <submittedName>
        <fullName evidence="3">VWA domain-containing protein</fullName>
    </submittedName>
</protein>
<dbReference type="Gene3D" id="3.40.50.410">
    <property type="entry name" value="von Willebrand factor, type A domain"/>
    <property type="match status" value="1"/>
</dbReference>
<accession>A0A941ARE0</accession>
<evidence type="ECO:0000256" key="1">
    <source>
        <dbReference type="SAM" id="Phobius"/>
    </source>
</evidence>
<dbReference type="SUPFAM" id="SSF53300">
    <property type="entry name" value="vWA-like"/>
    <property type="match status" value="1"/>
</dbReference>
<proteinExistence type="predicted"/>